<organism evidence="5 6">
    <name type="scientific">Ammonifex thiophilus</name>
    <dbReference type="NCBI Taxonomy" id="444093"/>
    <lineage>
        <taxon>Bacteria</taxon>
        <taxon>Bacillati</taxon>
        <taxon>Bacillota</taxon>
        <taxon>Clostridia</taxon>
        <taxon>Thermoanaerobacterales</taxon>
        <taxon>Thermoanaerobacteraceae</taxon>
        <taxon>Ammonifex</taxon>
    </lineage>
</organism>
<keyword evidence="6" id="KW-1185">Reference proteome</keyword>
<reference evidence="5 6" key="1">
    <citation type="submission" date="2018-08" db="EMBL/GenBank/DDBJ databases">
        <title>Form III RuBisCO-mediated autotrophy in Thermodesulfobium bacteria.</title>
        <authorList>
            <person name="Toshchakov S.V."/>
            <person name="Kublanov I.V."/>
            <person name="Frolov E."/>
            <person name="Bonch-Osmolovskaya E.A."/>
            <person name="Tourova T.P."/>
            <person name="Chernych N.A."/>
            <person name="Lebedinsky A.V."/>
        </authorList>
    </citation>
    <scope>NUCLEOTIDE SEQUENCE [LARGE SCALE GENOMIC DNA]</scope>
    <source>
        <strain evidence="5 6">SR</strain>
    </source>
</reference>
<dbReference type="InterPro" id="IPR001638">
    <property type="entry name" value="Solute-binding_3/MltF_N"/>
</dbReference>
<feature type="signal peptide" evidence="2">
    <location>
        <begin position="1"/>
        <end position="21"/>
    </location>
</feature>
<dbReference type="SUPFAM" id="SSF53850">
    <property type="entry name" value="Periplasmic binding protein-like II"/>
    <property type="match status" value="1"/>
</dbReference>
<dbReference type="PROSITE" id="PS51257">
    <property type="entry name" value="PROKAR_LIPOPROTEIN"/>
    <property type="match status" value="1"/>
</dbReference>
<comment type="caution">
    <text evidence="5">The sequence shown here is derived from an EMBL/GenBank/DDBJ whole genome shotgun (WGS) entry which is preliminary data.</text>
</comment>
<dbReference type="CDD" id="cd13624">
    <property type="entry name" value="PBP2_Arg_Lys_His"/>
    <property type="match status" value="1"/>
</dbReference>
<evidence type="ECO:0000313" key="5">
    <source>
        <dbReference type="EMBL" id="RDV84663.1"/>
    </source>
</evidence>
<dbReference type="GO" id="GO:0016020">
    <property type="term" value="C:membrane"/>
    <property type="evidence" value="ECO:0007669"/>
    <property type="project" value="InterPro"/>
</dbReference>
<feature type="domain" description="Ionotropic glutamate receptor C-terminal" evidence="4">
    <location>
        <begin position="38"/>
        <end position="258"/>
    </location>
</feature>
<gene>
    <name evidence="5" type="ORF">DXX99_01035</name>
</gene>
<dbReference type="Gene3D" id="3.40.190.10">
    <property type="entry name" value="Periplasmic binding protein-like II"/>
    <property type="match status" value="2"/>
</dbReference>
<feature type="chain" id="PRO_5038808101" evidence="2">
    <location>
        <begin position="22"/>
        <end position="271"/>
    </location>
</feature>
<feature type="domain" description="Solute-binding protein family 3/N-terminal" evidence="3">
    <location>
        <begin position="38"/>
        <end position="259"/>
    </location>
</feature>
<protein>
    <submittedName>
        <fullName evidence="5">Basic amino acid ABC transporter substrate-binding protein</fullName>
    </submittedName>
</protein>
<evidence type="ECO:0000256" key="2">
    <source>
        <dbReference type="SAM" id="SignalP"/>
    </source>
</evidence>
<evidence type="ECO:0000256" key="1">
    <source>
        <dbReference type="ARBA" id="ARBA00022729"/>
    </source>
</evidence>
<dbReference type="SMART" id="SM00062">
    <property type="entry name" value="PBPb"/>
    <property type="match status" value="1"/>
</dbReference>
<dbReference type="Pfam" id="PF00497">
    <property type="entry name" value="SBP_bac_3"/>
    <property type="match status" value="1"/>
</dbReference>
<accession>A0A3D8P5Q1</accession>
<evidence type="ECO:0000259" key="3">
    <source>
        <dbReference type="SMART" id="SM00062"/>
    </source>
</evidence>
<name>A0A3D8P5Q1_9THEO</name>
<dbReference type="PANTHER" id="PTHR35936">
    <property type="entry name" value="MEMBRANE-BOUND LYTIC MUREIN TRANSGLYCOSYLASE F"/>
    <property type="match status" value="1"/>
</dbReference>
<proteinExistence type="predicted"/>
<sequence>MKKLWSSLCMGLVLVTAILFSGCGAPGSKTAAESQKSKYVVATEASFAPFEFRDDKTGQITGFDIDLMKALAATQGFDVEFKDMGFDGIIAAVKTGSVDMAISAISIDEERKKQVNFSLPYYQSGLRVAVRADNQDIKTLKDLEGKKIAAQLGTTGAKFAKSIPGAKVVEFNTANDAFMELINGGVDAFINDYPVTAYFIKQGHPEVKVVKDICINSEFYGIAVPKNRPELLQQINEGLKKLKENGQYAEIYRRWFGEDPPSFLPGEPPVK</sequence>
<dbReference type="SMART" id="SM00079">
    <property type="entry name" value="PBPe"/>
    <property type="match status" value="1"/>
</dbReference>
<evidence type="ECO:0000259" key="4">
    <source>
        <dbReference type="SMART" id="SM00079"/>
    </source>
</evidence>
<dbReference type="Proteomes" id="UP000256329">
    <property type="component" value="Unassembled WGS sequence"/>
</dbReference>
<dbReference type="PANTHER" id="PTHR35936:SF38">
    <property type="entry name" value="GLUTAMINE-BINDING PERIPLASMIC PROTEIN"/>
    <property type="match status" value="1"/>
</dbReference>
<keyword evidence="1 2" id="KW-0732">Signal</keyword>
<dbReference type="OrthoDB" id="9774451at2"/>
<dbReference type="RefSeq" id="WP_115791657.1">
    <property type="nucleotide sequence ID" value="NZ_QSLN01000001.1"/>
</dbReference>
<dbReference type="AlphaFoldDB" id="A0A3D8P5Q1"/>
<evidence type="ECO:0000313" key="6">
    <source>
        <dbReference type="Proteomes" id="UP000256329"/>
    </source>
</evidence>
<dbReference type="EMBL" id="QSLN01000001">
    <property type="protein sequence ID" value="RDV84663.1"/>
    <property type="molecule type" value="Genomic_DNA"/>
</dbReference>
<dbReference type="GO" id="GO:0015276">
    <property type="term" value="F:ligand-gated monoatomic ion channel activity"/>
    <property type="evidence" value="ECO:0007669"/>
    <property type="project" value="InterPro"/>
</dbReference>
<dbReference type="InterPro" id="IPR001320">
    <property type="entry name" value="Iontro_rcpt_C"/>
</dbReference>